<dbReference type="SUPFAM" id="SSF52540">
    <property type="entry name" value="P-loop containing nucleoside triphosphate hydrolases"/>
    <property type="match status" value="1"/>
</dbReference>
<dbReference type="SUPFAM" id="SSF46955">
    <property type="entry name" value="Putative DNA-binding domain"/>
    <property type="match status" value="1"/>
</dbReference>
<dbReference type="InterPro" id="IPR053905">
    <property type="entry name" value="EF-G-like_DII"/>
</dbReference>
<accession>A0A934JRH3</accession>
<dbReference type="PANTHER" id="PTHR43381">
    <property type="entry name" value="TRANSLATION INITIATION FACTOR IF-2-RELATED"/>
    <property type="match status" value="1"/>
</dbReference>
<evidence type="ECO:0000256" key="8">
    <source>
        <dbReference type="HAMAP-Rule" id="MF_00100"/>
    </source>
</evidence>
<evidence type="ECO:0000256" key="6">
    <source>
        <dbReference type="ARBA" id="ARBA00022917"/>
    </source>
</evidence>
<feature type="binding site" evidence="8">
    <location>
        <begin position="459"/>
        <end position="462"/>
    </location>
    <ligand>
        <name>GTP</name>
        <dbReference type="ChEBI" id="CHEBI:37565"/>
    </ligand>
</feature>
<comment type="caution">
    <text evidence="12">The sequence shown here is derived from an EMBL/GenBank/DDBJ whole genome shotgun (WGS) entry which is preliminary data.</text>
</comment>
<organism evidence="12 13">
    <name type="scientific">Marinomonas transparens</name>
    <dbReference type="NCBI Taxonomy" id="2795388"/>
    <lineage>
        <taxon>Bacteria</taxon>
        <taxon>Pseudomonadati</taxon>
        <taxon>Pseudomonadota</taxon>
        <taxon>Gammaproteobacteria</taxon>
        <taxon>Oceanospirillales</taxon>
        <taxon>Oceanospirillaceae</taxon>
        <taxon>Marinomonas</taxon>
    </lineage>
</organism>
<dbReference type="NCBIfam" id="TIGR00487">
    <property type="entry name" value="IF-2"/>
    <property type="match status" value="1"/>
</dbReference>
<sequence length="850" mass="92626">MTVQTVKILSELVNTPVDKLLTQMKDAGLPQKSENQEVSEVEKEVLLNYLKRQHGEEEGAQRITLQRKKTSTLSRDGGKAVNVAVKKKRTYVKRDDTGDDAQKQEELVAKRLEEEQAARLEAERKLEAEKAAKAQAEAEEKARAEASVSDVVADSGVKSVEPKASDIEAVAPVEAPKPQQPKATKKTSQPAMDSKKSPVAPKGKKGAPMRQDGDNNKPRGRNSSDNKRSRVNVNGDEEFSRRNKLGRKHKKPSVKQEHGFQKPTAKIIHEVGLPESITVADLAEKMSVKGAEVIKVMFKMGAMATINQTIDRDTATLVVEEMGHTVVLIDENAVENDMIEAIDYEGEAIKRAPVVTVMGHVDHGKTSLLDYIRTTRVAAGESGGITQHIGAYHVETPHGMVSFLDTPGHAAFTSMRARGAKATDIVILVCAADDGVMPQTIEAIQHARAADVPMVVAITKVDKEGADLDRVKNELVAQEVVPEEWGGDIQFVGVSAKSGEGIEELLEAILLQSEVLELTAVPSSPGKGVVVESRLDRGRGSVATLLVQNGTLRKGDIVLAGLQMGRVRALLDENGKAISEAGPSIPVEILGLDGTPEAGEEFIVVADERKAREVANFRQGKYREVRFARQHTAKLENLFSEMGKDEVRTLNVVLKADVRGSLEALIKSLVDLNTDEVQVNIVSSGVGGITETDATLALASEAVIFGFNVRADNSAKQFIERESIDLRYYSVIYNIIDDVKQALSGMLSPDLREDIQGTAEVRDVFNSPKFGLIAGCMVVEGTVYRNKQIRVLREDVVIYEGELESLRRFKDAVNDVSKGMECGIGVKNYNDVKVGDKIEVFETVEVARTL</sequence>
<dbReference type="InterPro" id="IPR027417">
    <property type="entry name" value="P-loop_NTPase"/>
</dbReference>
<feature type="domain" description="Tr-type G" evidence="11">
    <location>
        <begin position="350"/>
        <end position="519"/>
    </location>
</feature>
<dbReference type="HAMAP" id="MF_00100_B">
    <property type="entry name" value="IF_2_B"/>
    <property type="match status" value="1"/>
</dbReference>
<reference evidence="12" key="1">
    <citation type="submission" date="2020-12" db="EMBL/GenBank/DDBJ databases">
        <title>Marinomonas arctica sp. nov., a psychrotolerant bacterium isolated from the Arctic.</title>
        <authorList>
            <person name="Zhang Y."/>
        </authorList>
    </citation>
    <scope>NUCLEOTIDE SEQUENCE</scope>
    <source>
        <strain evidence="12">C1424</strain>
    </source>
</reference>
<dbReference type="PROSITE" id="PS01176">
    <property type="entry name" value="IF2"/>
    <property type="match status" value="1"/>
</dbReference>
<dbReference type="RefSeq" id="WP_199467209.1">
    <property type="nucleotide sequence ID" value="NZ_JAEMNX010000003.1"/>
</dbReference>
<dbReference type="Gene3D" id="3.40.50.300">
    <property type="entry name" value="P-loop containing nucleotide triphosphate hydrolases"/>
    <property type="match status" value="1"/>
</dbReference>
<feature type="binding site" evidence="8">
    <location>
        <begin position="359"/>
        <end position="366"/>
    </location>
    <ligand>
        <name>GTP</name>
        <dbReference type="ChEBI" id="CHEBI:37565"/>
    </ligand>
</feature>
<evidence type="ECO:0000256" key="4">
    <source>
        <dbReference type="ARBA" id="ARBA00022540"/>
    </source>
</evidence>
<dbReference type="CDD" id="cd03702">
    <property type="entry name" value="IF2_mtIF2_II"/>
    <property type="match status" value="1"/>
</dbReference>
<dbReference type="Proteomes" id="UP000628710">
    <property type="component" value="Unassembled WGS sequence"/>
</dbReference>
<dbReference type="PANTHER" id="PTHR43381:SF5">
    <property type="entry name" value="TR-TYPE G DOMAIN-CONTAINING PROTEIN"/>
    <property type="match status" value="1"/>
</dbReference>
<evidence type="ECO:0000313" key="12">
    <source>
        <dbReference type="EMBL" id="MBJ7537032.1"/>
    </source>
</evidence>
<protein>
    <recommendedName>
        <fullName evidence="2 8">Translation initiation factor IF-2</fullName>
    </recommendedName>
</protein>
<dbReference type="PROSITE" id="PS51722">
    <property type="entry name" value="G_TR_2"/>
    <property type="match status" value="1"/>
</dbReference>
<feature type="compositionally biased region" description="Basic and acidic residues" evidence="10">
    <location>
        <begin position="211"/>
        <end position="228"/>
    </location>
</feature>
<dbReference type="InterPro" id="IPR023115">
    <property type="entry name" value="TIF_IF2_dom3"/>
</dbReference>
<evidence type="ECO:0000256" key="3">
    <source>
        <dbReference type="ARBA" id="ARBA00022490"/>
    </source>
</evidence>
<feature type="compositionally biased region" description="Basic residues" evidence="10">
    <location>
        <begin position="242"/>
        <end position="253"/>
    </location>
</feature>
<evidence type="ECO:0000256" key="2">
    <source>
        <dbReference type="ARBA" id="ARBA00020675"/>
    </source>
</evidence>
<evidence type="ECO:0000256" key="1">
    <source>
        <dbReference type="ARBA" id="ARBA00007733"/>
    </source>
</evidence>
<dbReference type="InterPro" id="IPR044145">
    <property type="entry name" value="IF2_II"/>
</dbReference>
<comment type="function">
    <text evidence="8 9">One of the essential components for the initiation of protein synthesis. Protects formylmethionyl-tRNA from spontaneous hydrolysis and promotes its binding to the 30S ribosomal subunits. Also involved in the hydrolysis of GTP during the formation of the 70S ribosomal complex.</text>
</comment>
<dbReference type="InterPro" id="IPR013575">
    <property type="entry name" value="IF2_assoc_dom_bac"/>
</dbReference>
<dbReference type="GO" id="GO:0005525">
    <property type="term" value="F:GTP binding"/>
    <property type="evidence" value="ECO:0007669"/>
    <property type="project" value="UniProtKB-KW"/>
</dbReference>
<dbReference type="Gene3D" id="3.40.50.10050">
    <property type="entry name" value="Translation initiation factor IF- 2, domain 3"/>
    <property type="match status" value="1"/>
</dbReference>
<evidence type="ECO:0000256" key="10">
    <source>
        <dbReference type="SAM" id="MobiDB-lite"/>
    </source>
</evidence>
<feature type="compositionally biased region" description="Low complexity" evidence="10">
    <location>
        <begin position="145"/>
        <end position="159"/>
    </location>
</feature>
<dbReference type="InterPro" id="IPR015760">
    <property type="entry name" value="TIF_IF2"/>
</dbReference>
<dbReference type="GO" id="GO:0003743">
    <property type="term" value="F:translation initiation factor activity"/>
    <property type="evidence" value="ECO:0007669"/>
    <property type="project" value="UniProtKB-UniRule"/>
</dbReference>
<dbReference type="InterPro" id="IPR009000">
    <property type="entry name" value="Transl_B-barrel_sf"/>
</dbReference>
<dbReference type="InterPro" id="IPR009061">
    <property type="entry name" value="DNA-bd_dom_put_sf"/>
</dbReference>
<dbReference type="FunFam" id="3.40.50.300:FF:000019">
    <property type="entry name" value="Translation initiation factor IF-2"/>
    <property type="match status" value="1"/>
</dbReference>
<keyword evidence="5 8" id="KW-0547">Nucleotide-binding</keyword>
<keyword evidence="7 8" id="KW-0342">GTP-binding</keyword>
<keyword evidence="13" id="KW-1185">Reference proteome</keyword>
<evidence type="ECO:0000256" key="9">
    <source>
        <dbReference type="RuleBase" id="RU000644"/>
    </source>
</evidence>
<dbReference type="GO" id="GO:0003924">
    <property type="term" value="F:GTPase activity"/>
    <property type="evidence" value="ECO:0007669"/>
    <property type="project" value="UniProtKB-UniRule"/>
</dbReference>
<feature type="compositionally biased region" description="Basic and acidic residues" evidence="10">
    <location>
        <begin position="131"/>
        <end position="144"/>
    </location>
</feature>
<dbReference type="Pfam" id="PF11987">
    <property type="entry name" value="IF-2"/>
    <property type="match status" value="1"/>
</dbReference>
<evidence type="ECO:0000259" key="11">
    <source>
        <dbReference type="PROSITE" id="PS51722"/>
    </source>
</evidence>
<dbReference type="AlphaFoldDB" id="A0A934JRH3"/>
<feature type="region of interest" description="Disordered" evidence="10">
    <location>
        <begin position="131"/>
        <end position="262"/>
    </location>
</feature>
<keyword evidence="4 8" id="KW-0396">Initiation factor</keyword>
<feature type="region of interest" description="Disordered" evidence="10">
    <location>
        <begin position="56"/>
        <end position="78"/>
    </location>
</feature>
<evidence type="ECO:0000313" key="13">
    <source>
        <dbReference type="Proteomes" id="UP000628710"/>
    </source>
</evidence>
<feature type="region of interest" description="G-domain" evidence="8">
    <location>
        <begin position="353"/>
        <end position="501"/>
    </location>
</feature>
<feature type="compositionally biased region" description="Low complexity" evidence="10">
    <location>
        <begin position="176"/>
        <end position="190"/>
    </location>
</feature>
<dbReference type="InterPro" id="IPR000178">
    <property type="entry name" value="TF_IF2_bacterial-like"/>
</dbReference>
<proteinExistence type="inferred from homology"/>
<dbReference type="Pfam" id="PF08364">
    <property type="entry name" value="IF2_assoc"/>
    <property type="match status" value="1"/>
</dbReference>
<dbReference type="Pfam" id="PF04760">
    <property type="entry name" value="IF2_N"/>
    <property type="match status" value="1"/>
</dbReference>
<dbReference type="InterPro" id="IPR000795">
    <property type="entry name" value="T_Tr_GTP-bd_dom"/>
</dbReference>
<dbReference type="CDD" id="cd03692">
    <property type="entry name" value="mtIF2_IVc"/>
    <property type="match status" value="1"/>
</dbReference>
<dbReference type="FunFam" id="3.40.50.10050:FF:000001">
    <property type="entry name" value="Translation initiation factor IF-2"/>
    <property type="match status" value="1"/>
</dbReference>
<dbReference type="InterPro" id="IPR006847">
    <property type="entry name" value="IF2_N"/>
</dbReference>
<evidence type="ECO:0000256" key="7">
    <source>
        <dbReference type="ARBA" id="ARBA00023134"/>
    </source>
</evidence>
<name>A0A934JRH3_9GAMM</name>
<dbReference type="EMBL" id="JAEMNX010000003">
    <property type="protein sequence ID" value="MBJ7537032.1"/>
    <property type="molecule type" value="Genomic_DNA"/>
</dbReference>
<dbReference type="Gene3D" id="3.30.56.50">
    <property type="entry name" value="Putative DNA-binding domain, N-terminal subdomain of bacterial translation initiation factor IF2"/>
    <property type="match status" value="1"/>
</dbReference>
<comment type="subcellular location">
    <subcellularLocation>
        <location evidence="8">Cytoplasm</location>
    </subcellularLocation>
</comment>
<dbReference type="FunFam" id="2.40.30.10:FF:000007">
    <property type="entry name" value="Translation initiation factor IF-2"/>
    <property type="match status" value="1"/>
</dbReference>
<dbReference type="NCBIfam" id="TIGR00231">
    <property type="entry name" value="small_GTP"/>
    <property type="match status" value="1"/>
</dbReference>
<dbReference type="Gene3D" id="2.40.30.10">
    <property type="entry name" value="Translation factors"/>
    <property type="match status" value="2"/>
</dbReference>
<keyword evidence="6 8" id="KW-0648">Protein biosynthesis</keyword>
<comment type="similarity">
    <text evidence="1 8 9">Belongs to the TRAFAC class translation factor GTPase superfamily. Classic translation factor GTPase family. IF-2 subfamily.</text>
</comment>
<dbReference type="InterPro" id="IPR036925">
    <property type="entry name" value="TIF_IF2_dom3_sf"/>
</dbReference>
<dbReference type="CDD" id="cd01887">
    <property type="entry name" value="IF2_eIF5B"/>
    <property type="match status" value="1"/>
</dbReference>
<dbReference type="Pfam" id="PF00009">
    <property type="entry name" value="GTP_EFTU"/>
    <property type="match status" value="1"/>
</dbReference>
<dbReference type="Pfam" id="PF22042">
    <property type="entry name" value="EF-G_D2"/>
    <property type="match status" value="1"/>
</dbReference>
<dbReference type="GO" id="GO:0005829">
    <property type="term" value="C:cytosol"/>
    <property type="evidence" value="ECO:0007669"/>
    <property type="project" value="TreeGrafter"/>
</dbReference>
<dbReference type="SUPFAM" id="SSF50447">
    <property type="entry name" value="Translation proteins"/>
    <property type="match status" value="2"/>
</dbReference>
<dbReference type="InterPro" id="IPR005225">
    <property type="entry name" value="Small_GTP-bd"/>
</dbReference>
<gene>
    <name evidence="8 12" type="primary">infB</name>
    <name evidence="12" type="ORF">I8J31_04980</name>
</gene>
<keyword evidence="3 8" id="KW-0963">Cytoplasm</keyword>
<feature type="binding site" evidence="8">
    <location>
        <begin position="405"/>
        <end position="409"/>
    </location>
    <ligand>
        <name>GTP</name>
        <dbReference type="ChEBI" id="CHEBI:37565"/>
    </ligand>
</feature>
<evidence type="ECO:0000256" key="5">
    <source>
        <dbReference type="ARBA" id="ARBA00022741"/>
    </source>
</evidence>
<dbReference type="FunFam" id="2.40.30.10:FF:000008">
    <property type="entry name" value="Translation initiation factor IF-2"/>
    <property type="match status" value="1"/>
</dbReference>
<dbReference type="SUPFAM" id="SSF52156">
    <property type="entry name" value="Initiation factor IF2/eIF5b, domain 3"/>
    <property type="match status" value="1"/>
</dbReference>